<dbReference type="GO" id="GO:0005524">
    <property type="term" value="F:ATP binding"/>
    <property type="evidence" value="ECO:0007669"/>
    <property type="project" value="UniProtKB-KW"/>
</dbReference>
<feature type="coiled-coil region" evidence="17">
    <location>
        <begin position="347"/>
        <end position="384"/>
    </location>
</feature>
<dbReference type="CDD" id="cd17546">
    <property type="entry name" value="REC_hyHK_CKI1_RcsC-like"/>
    <property type="match status" value="1"/>
</dbReference>
<dbReference type="OrthoDB" id="9809348at2"/>
<dbReference type="PROSITE" id="PS50109">
    <property type="entry name" value="HIS_KIN"/>
    <property type="match status" value="1"/>
</dbReference>
<dbReference type="CDD" id="cd16922">
    <property type="entry name" value="HATPase_EvgS-ArcB-TorS-like"/>
    <property type="match status" value="1"/>
</dbReference>
<feature type="domain" description="HAMP" evidence="22">
    <location>
        <begin position="303"/>
        <end position="355"/>
    </location>
</feature>
<feature type="transmembrane region" description="Helical" evidence="19">
    <location>
        <begin position="278"/>
        <end position="301"/>
    </location>
</feature>
<feature type="modified residue" description="4-aspartylphosphate" evidence="16">
    <location>
        <position position="695"/>
    </location>
</feature>
<evidence type="ECO:0000313" key="24">
    <source>
        <dbReference type="Proteomes" id="UP000317371"/>
    </source>
</evidence>
<dbReference type="PANTHER" id="PTHR45339:SF5">
    <property type="entry name" value="HISTIDINE KINASE"/>
    <property type="match status" value="1"/>
</dbReference>
<evidence type="ECO:0000256" key="16">
    <source>
        <dbReference type="PROSITE-ProRule" id="PRU00169"/>
    </source>
</evidence>
<feature type="domain" description="Response regulatory" evidence="21">
    <location>
        <begin position="795"/>
        <end position="913"/>
    </location>
</feature>
<feature type="compositionally biased region" description="Polar residues" evidence="18">
    <location>
        <begin position="933"/>
        <end position="942"/>
    </location>
</feature>
<evidence type="ECO:0000256" key="12">
    <source>
        <dbReference type="ARBA" id="ARBA00022989"/>
    </source>
</evidence>
<dbReference type="InterPro" id="IPR005467">
    <property type="entry name" value="His_kinase_dom"/>
</dbReference>
<dbReference type="InterPro" id="IPR036890">
    <property type="entry name" value="HATPase_C_sf"/>
</dbReference>
<keyword evidence="5" id="KW-1003">Cell membrane</keyword>
<feature type="region of interest" description="Disordered" evidence="18">
    <location>
        <begin position="765"/>
        <end position="787"/>
    </location>
</feature>
<dbReference type="FunFam" id="3.30.565.10:FF:000010">
    <property type="entry name" value="Sensor histidine kinase RcsC"/>
    <property type="match status" value="1"/>
</dbReference>
<dbReference type="GO" id="GO:0000155">
    <property type="term" value="F:phosphorelay sensor kinase activity"/>
    <property type="evidence" value="ECO:0007669"/>
    <property type="project" value="InterPro"/>
</dbReference>
<evidence type="ECO:0000256" key="8">
    <source>
        <dbReference type="ARBA" id="ARBA00022692"/>
    </source>
</evidence>
<evidence type="ECO:0000313" key="23">
    <source>
        <dbReference type="EMBL" id="TQE95681.1"/>
    </source>
</evidence>
<dbReference type="Gene3D" id="1.10.287.130">
    <property type="match status" value="1"/>
</dbReference>
<dbReference type="Proteomes" id="UP000317371">
    <property type="component" value="Unassembled WGS sequence"/>
</dbReference>
<keyword evidence="17" id="KW-0175">Coiled coil</keyword>
<evidence type="ECO:0000256" key="7">
    <source>
        <dbReference type="ARBA" id="ARBA00022679"/>
    </source>
</evidence>
<dbReference type="SUPFAM" id="SSF55874">
    <property type="entry name" value="ATPase domain of HSP90 chaperone/DNA topoisomerase II/histidine kinase"/>
    <property type="match status" value="1"/>
</dbReference>
<evidence type="ECO:0000256" key="13">
    <source>
        <dbReference type="ARBA" id="ARBA00023012"/>
    </source>
</evidence>
<gene>
    <name evidence="23" type="ORF">FKZ61_11190</name>
</gene>
<dbReference type="PRINTS" id="PR00344">
    <property type="entry name" value="BCTRLSENSOR"/>
</dbReference>
<dbReference type="FunFam" id="1.10.287.130:FF:000003">
    <property type="entry name" value="Histidine kinase"/>
    <property type="match status" value="1"/>
</dbReference>
<evidence type="ECO:0000256" key="15">
    <source>
        <dbReference type="ARBA" id="ARBA00074306"/>
    </source>
</evidence>
<evidence type="ECO:0000256" key="6">
    <source>
        <dbReference type="ARBA" id="ARBA00022553"/>
    </source>
</evidence>
<keyword evidence="11" id="KW-0067">ATP-binding</keyword>
<dbReference type="InterPro" id="IPR033479">
    <property type="entry name" value="dCache_1"/>
</dbReference>
<comment type="catalytic activity">
    <reaction evidence="1">
        <text>ATP + protein L-histidine = ADP + protein N-phospho-L-histidine.</text>
        <dbReference type="EC" id="2.7.13.3"/>
    </reaction>
</comment>
<dbReference type="PROSITE" id="PS50110">
    <property type="entry name" value="RESPONSE_REGULATORY"/>
    <property type="match status" value="2"/>
</dbReference>
<dbReference type="InterPro" id="IPR004358">
    <property type="entry name" value="Sig_transdc_His_kin-like_C"/>
</dbReference>
<evidence type="ECO:0000256" key="5">
    <source>
        <dbReference type="ARBA" id="ARBA00022475"/>
    </source>
</evidence>
<dbReference type="SUPFAM" id="SSF158472">
    <property type="entry name" value="HAMP domain-like"/>
    <property type="match status" value="1"/>
</dbReference>
<name>A0A540VG02_9CHLR</name>
<evidence type="ECO:0000259" key="20">
    <source>
        <dbReference type="PROSITE" id="PS50109"/>
    </source>
</evidence>
<dbReference type="Gene3D" id="6.10.340.10">
    <property type="match status" value="1"/>
</dbReference>
<dbReference type="AlphaFoldDB" id="A0A540VG02"/>
<dbReference type="CDD" id="cd00082">
    <property type="entry name" value="HisKA"/>
    <property type="match status" value="1"/>
</dbReference>
<dbReference type="CDD" id="cd06225">
    <property type="entry name" value="HAMP"/>
    <property type="match status" value="1"/>
</dbReference>
<comment type="caution">
    <text evidence="23">The sequence shown here is derived from an EMBL/GenBank/DDBJ whole genome shotgun (WGS) entry which is preliminary data.</text>
</comment>
<sequence>MVSQFQFRRTGKLRTTLLAGVGLILLAALGFLVVGVVSHISRLEREMWLERQLTEAQEAETALTHYLDHIVDATLSLAGLVSTDQAGSLEALYRGILHHDTVLLELIRVSAEGRTQVNVYRDRASLVEPFVPPQSRWYLAAKGGQAYFSDVYFTPQGMPYAIAAQPAADGGVVAARLDLAQLLTEVSRLQFGRTGQVYLVNQFGQVIAHPQVEYVQNQRSIADRPEFQAVLNGEAWSGVYTNLEGQRVLGTVRPLPETSWYIFTEIDYDEAVAASRNALLILGGLMLLFGWVVLFGTASLLERQLFRPLQRLQEGVERLGAGELSHRIRLHVRNELGELAWAFNRMAGELEARNQQLLAHAESLAAEVEERRRIQEELAIARDQALEASRLKSEFLATMSHEIRTPMNGIVGMTDLLAASPLSPEQADAVETIRTSAHALLTIINDVLDFSKIEAGKLVMEFQDFDLRKLVDEVADLLAARACEKGVDLLTFVEPGLPPYVRGDSVRLRQVLLNLMGNAVKFTRQGEVVVRITSQPPGPGDGPIQPRLHVAVQDTGPGLPETVLTHLFEPFVQGDASTTRRFGGTGLGLAISRRLVELMGGEIGVESVPGQGSTFWFTLPLVAGTASTDAAPETSPDLSGIRVVAVIRHPLERQILQQYLRAWGVCHAITGDLEEALASLRRACPAEQVTVALLDAAWPSVEEPGFLVRLRQEMPPGEAHLVVPHRVDQRLRVAQWQADGAFACLAKPLHQSRLLDTLANAADRTHSRRVGLPTPSPTQTPESFPASRAGEQAPLILLAEDNLVNQKVARRMLERLGYRVHLAANGKEAVQAALHLACDLILMDCQMPEMDGFEATRAIRAAEHGRRKPIPIVAMTANAMESDRQACLAAGMDDFLAKPVRLEDLKALLERWLAQSVEGEPPPVNGLPAGEASATQAGASSR</sequence>
<dbReference type="InterPro" id="IPR003661">
    <property type="entry name" value="HisK_dim/P_dom"/>
</dbReference>
<feature type="transmembrane region" description="Helical" evidence="19">
    <location>
        <begin position="17"/>
        <end position="37"/>
    </location>
</feature>
<evidence type="ECO:0000256" key="3">
    <source>
        <dbReference type="ARBA" id="ARBA00006402"/>
    </source>
</evidence>
<keyword evidence="8 19" id="KW-0812">Transmembrane</keyword>
<organism evidence="23 24">
    <name type="scientific">Litorilinea aerophila</name>
    <dbReference type="NCBI Taxonomy" id="1204385"/>
    <lineage>
        <taxon>Bacteria</taxon>
        <taxon>Bacillati</taxon>
        <taxon>Chloroflexota</taxon>
        <taxon>Caldilineae</taxon>
        <taxon>Caldilineales</taxon>
        <taxon>Caldilineaceae</taxon>
        <taxon>Litorilinea</taxon>
    </lineage>
</organism>
<dbReference type="CDD" id="cd18773">
    <property type="entry name" value="PDC1_HK_sensor"/>
    <property type="match status" value="1"/>
</dbReference>
<keyword evidence="12 19" id="KW-1133">Transmembrane helix</keyword>
<dbReference type="SMART" id="SM00448">
    <property type="entry name" value="REC"/>
    <property type="match status" value="1"/>
</dbReference>
<evidence type="ECO:0000256" key="14">
    <source>
        <dbReference type="ARBA" id="ARBA00023136"/>
    </source>
</evidence>
<dbReference type="PROSITE" id="PS50885">
    <property type="entry name" value="HAMP"/>
    <property type="match status" value="1"/>
</dbReference>
<dbReference type="InParanoid" id="A0A540VG02"/>
<dbReference type="InterPro" id="IPR001789">
    <property type="entry name" value="Sig_transdc_resp-reg_receiver"/>
</dbReference>
<evidence type="ECO:0000256" key="18">
    <source>
        <dbReference type="SAM" id="MobiDB-lite"/>
    </source>
</evidence>
<evidence type="ECO:0000259" key="22">
    <source>
        <dbReference type="PROSITE" id="PS50885"/>
    </source>
</evidence>
<dbReference type="EMBL" id="VIGC01000012">
    <property type="protein sequence ID" value="TQE95681.1"/>
    <property type="molecule type" value="Genomic_DNA"/>
</dbReference>
<dbReference type="Gene3D" id="3.30.450.20">
    <property type="entry name" value="PAS domain"/>
    <property type="match status" value="1"/>
</dbReference>
<dbReference type="SUPFAM" id="SSF47384">
    <property type="entry name" value="Homodimeric domain of signal transducing histidine kinase"/>
    <property type="match status" value="1"/>
</dbReference>
<dbReference type="InterPro" id="IPR003660">
    <property type="entry name" value="HAMP_dom"/>
</dbReference>
<keyword evidence="24" id="KW-1185">Reference proteome</keyword>
<dbReference type="GO" id="GO:0005886">
    <property type="term" value="C:plasma membrane"/>
    <property type="evidence" value="ECO:0007669"/>
    <property type="project" value="UniProtKB-SubCell"/>
</dbReference>
<dbReference type="Pfam" id="PF00512">
    <property type="entry name" value="HisKA"/>
    <property type="match status" value="1"/>
</dbReference>
<feature type="modified residue" description="4-aspartylphosphate" evidence="16">
    <location>
        <position position="844"/>
    </location>
</feature>
<keyword evidence="7" id="KW-0808">Transferase</keyword>
<accession>A0A540VG02</accession>
<keyword evidence="10" id="KW-0418">Kinase</keyword>
<keyword evidence="14 19" id="KW-0472">Membrane</keyword>
<feature type="region of interest" description="Disordered" evidence="18">
    <location>
        <begin position="918"/>
        <end position="942"/>
    </location>
</feature>
<evidence type="ECO:0000256" key="11">
    <source>
        <dbReference type="ARBA" id="ARBA00022840"/>
    </source>
</evidence>
<keyword evidence="13" id="KW-0902">Two-component regulatory system</keyword>
<dbReference type="Pfam" id="PF00672">
    <property type="entry name" value="HAMP"/>
    <property type="match status" value="1"/>
</dbReference>
<evidence type="ECO:0000256" key="17">
    <source>
        <dbReference type="SAM" id="Coils"/>
    </source>
</evidence>
<proteinExistence type="inferred from homology"/>
<protein>
    <recommendedName>
        <fullName evidence="15">Circadian input-output histidine kinase CikA</fullName>
        <ecNumber evidence="4">2.7.13.3</ecNumber>
    </recommendedName>
</protein>
<feature type="domain" description="Histidine kinase" evidence="20">
    <location>
        <begin position="398"/>
        <end position="623"/>
    </location>
</feature>
<dbReference type="Gene3D" id="3.40.50.2300">
    <property type="match status" value="2"/>
</dbReference>
<evidence type="ECO:0000259" key="21">
    <source>
        <dbReference type="PROSITE" id="PS50110"/>
    </source>
</evidence>
<dbReference type="Gene3D" id="3.30.565.10">
    <property type="entry name" value="Histidine kinase-like ATPase, C-terminal domain"/>
    <property type="match status" value="1"/>
</dbReference>
<dbReference type="SMART" id="SM00387">
    <property type="entry name" value="HATPase_c"/>
    <property type="match status" value="1"/>
</dbReference>
<evidence type="ECO:0000256" key="1">
    <source>
        <dbReference type="ARBA" id="ARBA00000085"/>
    </source>
</evidence>
<evidence type="ECO:0000256" key="4">
    <source>
        <dbReference type="ARBA" id="ARBA00012438"/>
    </source>
</evidence>
<comment type="similarity">
    <text evidence="3">In the N-terminal section; belongs to the phytochrome family.</text>
</comment>
<dbReference type="SUPFAM" id="SSF52172">
    <property type="entry name" value="CheY-like"/>
    <property type="match status" value="2"/>
</dbReference>
<dbReference type="Pfam" id="PF02743">
    <property type="entry name" value="dCache_1"/>
    <property type="match status" value="1"/>
</dbReference>
<dbReference type="PANTHER" id="PTHR45339">
    <property type="entry name" value="HYBRID SIGNAL TRANSDUCTION HISTIDINE KINASE J"/>
    <property type="match status" value="1"/>
</dbReference>
<dbReference type="InterPro" id="IPR003594">
    <property type="entry name" value="HATPase_dom"/>
</dbReference>
<dbReference type="InterPro" id="IPR036097">
    <property type="entry name" value="HisK_dim/P_sf"/>
</dbReference>
<dbReference type="RefSeq" id="WP_141610216.1">
    <property type="nucleotide sequence ID" value="NZ_VIGC02000012.1"/>
</dbReference>
<dbReference type="EC" id="2.7.13.3" evidence="4"/>
<dbReference type="SMART" id="SM00304">
    <property type="entry name" value="HAMP"/>
    <property type="match status" value="1"/>
</dbReference>
<dbReference type="CDD" id="cd12912">
    <property type="entry name" value="PDC2_MCP_like"/>
    <property type="match status" value="1"/>
</dbReference>
<dbReference type="Pfam" id="PF00072">
    <property type="entry name" value="Response_reg"/>
    <property type="match status" value="1"/>
</dbReference>
<evidence type="ECO:0000256" key="9">
    <source>
        <dbReference type="ARBA" id="ARBA00022741"/>
    </source>
</evidence>
<dbReference type="InterPro" id="IPR011006">
    <property type="entry name" value="CheY-like_superfamily"/>
</dbReference>
<evidence type="ECO:0000256" key="19">
    <source>
        <dbReference type="SAM" id="Phobius"/>
    </source>
</evidence>
<feature type="domain" description="Response regulatory" evidence="21">
    <location>
        <begin position="642"/>
        <end position="762"/>
    </location>
</feature>
<dbReference type="SMART" id="SM00388">
    <property type="entry name" value="HisKA"/>
    <property type="match status" value="1"/>
</dbReference>
<keyword evidence="9" id="KW-0547">Nucleotide-binding</keyword>
<evidence type="ECO:0000256" key="2">
    <source>
        <dbReference type="ARBA" id="ARBA00004651"/>
    </source>
</evidence>
<dbReference type="Pfam" id="PF02518">
    <property type="entry name" value="HATPase_c"/>
    <property type="match status" value="1"/>
</dbReference>
<keyword evidence="6 16" id="KW-0597">Phosphoprotein</keyword>
<comment type="subcellular location">
    <subcellularLocation>
        <location evidence="2">Cell membrane</location>
        <topology evidence="2">Multi-pass membrane protein</topology>
    </subcellularLocation>
</comment>
<reference evidence="23 24" key="1">
    <citation type="submission" date="2019-06" db="EMBL/GenBank/DDBJ databases">
        <title>Genome sequence of Litorilinea aerophila BAA-2444.</title>
        <authorList>
            <person name="Maclea K.S."/>
            <person name="Maurais E.G."/>
            <person name="Iannazzi L.C."/>
        </authorList>
    </citation>
    <scope>NUCLEOTIDE SEQUENCE [LARGE SCALE GENOMIC DNA]</scope>
    <source>
        <strain evidence="23 24">ATCC BAA-2444</strain>
    </source>
</reference>
<evidence type="ECO:0000256" key="10">
    <source>
        <dbReference type="ARBA" id="ARBA00022777"/>
    </source>
</evidence>